<organism evidence="11 12">
    <name type="scientific">Nyctereutes procyonoides</name>
    <name type="common">Raccoon dog</name>
    <name type="synonym">Canis procyonoides</name>
    <dbReference type="NCBI Taxonomy" id="34880"/>
    <lineage>
        <taxon>Eukaryota</taxon>
        <taxon>Metazoa</taxon>
        <taxon>Chordata</taxon>
        <taxon>Craniata</taxon>
        <taxon>Vertebrata</taxon>
        <taxon>Euteleostomi</taxon>
        <taxon>Mammalia</taxon>
        <taxon>Eutheria</taxon>
        <taxon>Laurasiatheria</taxon>
        <taxon>Carnivora</taxon>
        <taxon>Caniformia</taxon>
        <taxon>Canidae</taxon>
        <taxon>Nyctereutes</taxon>
    </lineage>
</organism>
<keyword evidence="4 10" id="KW-0812">Transmembrane</keyword>
<evidence type="ECO:0000256" key="9">
    <source>
        <dbReference type="ARBA" id="ARBA00032686"/>
    </source>
</evidence>
<dbReference type="Proteomes" id="UP000645828">
    <property type="component" value="Unassembled WGS sequence"/>
</dbReference>
<evidence type="ECO:0000256" key="10">
    <source>
        <dbReference type="SAM" id="Phobius"/>
    </source>
</evidence>
<evidence type="ECO:0000256" key="1">
    <source>
        <dbReference type="ARBA" id="ARBA00004370"/>
    </source>
</evidence>
<protein>
    <recommendedName>
        <fullName evidence="3">Reactive oxygen species modulator 1</fullName>
    </recommendedName>
    <alternativeName>
        <fullName evidence="9">Protein MGR2 homolog</fullName>
    </alternativeName>
</protein>
<keyword evidence="12" id="KW-1185">Reference proteome</keyword>
<sequence>MPVAVGIYRQSQPRCFNRMKMGFMMGCAVGMAACMLFSTFSCLRIEIKNMMQSGGTISISWPLGWTSNTNQGHGFLLYLPFPTSPRPCTIIKQV</sequence>
<evidence type="ECO:0000256" key="2">
    <source>
        <dbReference type="ARBA" id="ARBA00007839"/>
    </source>
</evidence>
<comment type="function">
    <text evidence="8">Induces production of reactive oxygen species (ROS) which are necessary for cell proliferation. May play a role in inducing oxidative DNA damage and replicative senescence. May play a role in the coordination of mitochondrial morphology and cell proliferation.</text>
</comment>
<dbReference type="AlphaFoldDB" id="A0A811Z2Q2"/>
<gene>
    <name evidence="11" type="ORF">NYPRO_LOCUS15823</name>
</gene>
<evidence type="ECO:0000256" key="4">
    <source>
        <dbReference type="ARBA" id="ARBA00022692"/>
    </source>
</evidence>
<evidence type="ECO:0000256" key="5">
    <source>
        <dbReference type="ARBA" id="ARBA00022989"/>
    </source>
</evidence>
<dbReference type="PANTHER" id="PTHR28525">
    <property type="entry name" value="REACTIVE OXYGEN SPECIES MODULATOR 1"/>
    <property type="match status" value="1"/>
</dbReference>
<proteinExistence type="inferred from homology"/>
<evidence type="ECO:0000256" key="8">
    <source>
        <dbReference type="ARBA" id="ARBA00025243"/>
    </source>
</evidence>
<evidence type="ECO:0000256" key="6">
    <source>
        <dbReference type="ARBA" id="ARBA00023136"/>
    </source>
</evidence>
<evidence type="ECO:0000256" key="7">
    <source>
        <dbReference type="ARBA" id="ARBA00025225"/>
    </source>
</evidence>
<dbReference type="InterPro" id="IPR018450">
    <property type="entry name" value="Romo1/Mgr2"/>
</dbReference>
<accession>A0A811Z2Q2</accession>
<evidence type="ECO:0000313" key="12">
    <source>
        <dbReference type="Proteomes" id="UP000645828"/>
    </source>
</evidence>
<dbReference type="Pfam" id="PF10247">
    <property type="entry name" value="Romo1"/>
    <property type="match status" value="1"/>
</dbReference>
<evidence type="ECO:0000256" key="3">
    <source>
        <dbReference type="ARBA" id="ARBA00016275"/>
    </source>
</evidence>
<comment type="function">
    <text evidence="7">Has antibacterial activity against a variety of bacteria including S.aureus, P.aeruginosa and M.tuberculosis. Acts by inducing bacterial membrane breakage.</text>
</comment>
<keyword evidence="5 10" id="KW-1133">Transmembrane helix</keyword>
<dbReference type="GO" id="GO:0005744">
    <property type="term" value="C:TIM23 mitochondrial import inner membrane translocase complex"/>
    <property type="evidence" value="ECO:0007669"/>
    <property type="project" value="TreeGrafter"/>
</dbReference>
<keyword evidence="6 10" id="KW-0472">Membrane</keyword>
<comment type="subcellular location">
    <subcellularLocation>
        <location evidence="1">Membrane</location>
    </subcellularLocation>
</comment>
<dbReference type="EMBL" id="CAJHUB010000755">
    <property type="protein sequence ID" value="CAD7683031.1"/>
    <property type="molecule type" value="Genomic_DNA"/>
</dbReference>
<dbReference type="PANTHER" id="PTHR28525:SF1">
    <property type="entry name" value="REACTIVE OXYGEN SPECIES MODULATOR 1"/>
    <property type="match status" value="1"/>
</dbReference>
<feature type="transmembrane region" description="Helical" evidence="10">
    <location>
        <begin position="23"/>
        <end position="43"/>
    </location>
</feature>
<comment type="caution">
    <text evidence="11">The sequence shown here is derived from an EMBL/GenBank/DDBJ whole genome shotgun (WGS) entry which is preliminary data.</text>
</comment>
<dbReference type="GO" id="GO:0045039">
    <property type="term" value="P:protein insertion into mitochondrial inner membrane"/>
    <property type="evidence" value="ECO:0007669"/>
    <property type="project" value="TreeGrafter"/>
</dbReference>
<dbReference type="SMART" id="SM01378">
    <property type="entry name" value="Romo1"/>
    <property type="match status" value="1"/>
</dbReference>
<dbReference type="GO" id="GO:0030150">
    <property type="term" value="P:protein import into mitochondrial matrix"/>
    <property type="evidence" value="ECO:0007669"/>
    <property type="project" value="TreeGrafter"/>
</dbReference>
<comment type="similarity">
    <text evidence="2">Belongs to the MGR2 family.</text>
</comment>
<reference evidence="11" key="1">
    <citation type="submission" date="2020-12" db="EMBL/GenBank/DDBJ databases">
        <authorList>
            <consortium name="Molecular Ecology Group"/>
        </authorList>
    </citation>
    <scope>NUCLEOTIDE SEQUENCE</scope>
    <source>
        <strain evidence="11">TBG_1078</strain>
    </source>
</reference>
<name>A0A811Z2Q2_NYCPR</name>
<evidence type="ECO:0000313" key="11">
    <source>
        <dbReference type="EMBL" id="CAD7683031.1"/>
    </source>
</evidence>